<evidence type="ECO:0000313" key="2">
    <source>
        <dbReference type="Proteomes" id="UP000249723"/>
    </source>
</evidence>
<reference evidence="2" key="1">
    <citation type="submission" date="2016-10" db="EMBL/GenBank/DDBJ databases">
        <authorList>
            <person name="Jeantristanb JTB J.-T."/>
            <person name="Ricardo R."/>
        </authorList>
    </citation>
    <scope>NUCLEOTIDE SEQUENCE [LARGE SCALE GENOMIC DNA]</scope>
</reference>
<keyword evidence="2" id="KW-1185">Reference proteome</keyword>
<organism evidence="1 2">
    <name type="scientific">Microbotryum saponariae</name>
    <dbReference type="NCBI Taxonomy" id="289078"/>
    <lineage>
        <taxon>Eukaryota</taxon>
        <taxon>Fungi</taxon>
        <taxon>Dikarya</taxon>
        <taxon>Basidiomycota</taxon>
        <taxon>Pucciniomycotina</taxon>
        <taxon>Microbotryomycetes</taxon>
        <taxon>Microbotryales</taxon>
        <taxon>Microbotryaceae</taxon>
        <taxon>Microbotryum</taxon>
    </lineage>
</organism>
<accession>A0A2X0KM62</accession>
<dbReference type="Proteomes" id="UP000249723">
    <property type="component" value="Unassembled WGS sequence"/>
</dbReference>
<dbReference type="EMBL" id="FMWP01000054">
    <property type="protein sequence ID" value="SCZ94842.1"/>
    <property type="molecule type" value="Genomic_DNA"/>
</dbReference>
<evidence type="ECO:0000313" key="1">
    <source>
        <dbReference type="EMBL" id="SCZ94842.1"/>
    </source>
</evidence>
<proteinExistence type="predicted"/>
<dbReference type="AlphaFoldDB" id="A0A2X0KM62"/>
<name>A0A2X0KM62_9BASI</name>
<sequence>MDFWGRARCCDTALGGRSREVTIGALTRRPARIRGSPSVSLNDPINSSPL</sequence>
<protein>
    <submittedName>
        <fullName evidence="1">BZ3500_MvSof-1268-A1-R1_Chr12-1g03694 protein</fullName>
    </submittedName>
</protein>
<gene>
    <name evidence="1" type="ORF">BZ3500_MVSOF-1268-A1-R1_CHR12-1G03694</name>
</gene>